<gene>
    <name evidence="1" type="ORF">SAMN05421593_0322</name>
</gene>
<dbReference type="OrthoDB" id="1437983at2"/>
<dbReference type="EMBL" id="FNWQ01000001">
    <property type="protein sequence ID" value="SEH27473.1"/>
    <property type="molecule type" value="Genomic_DNA"/>
</dbReference>
<sequence>MSKILYIDEETLEIENFEDYIEKFDVNQIFELLTMKPLPHIDDTIDEIFKINPDAIVSDYLINENIGELGYNVNYNGVDLVEKFLKIRPKFPCFVLTAKDGDAVKVIHDVNLIYGKNLMISDQEKNDQNAKFTDRLLQQVEHYKHLLEKSSKEFDRLIELKNKGEINSEEEEILNELDEFLEKSIDSRVKTPKELMEFSNMQKLDELLDQVDLVLKKL</sequence>
<accession>A0A1H6H073</accession>
<name>A0A1H6H073_CHRCI</name>
<organism evidence="1 2">
    <name type="scientific">Chryseobacterium culicis</name>
    <dbReference type="NCBI Taxonomy" id="680127"/>
    <lineage>
        <taxon>Bacteria</taxon>
        <taxon>Pseudomonadati</taxon>
        <taxon>Bacteroidota</taxon>
        <taxon>Flavobacteriia</taxon>
        <taxon>Flavobacteriales</taxon>
        <taxon>Weeksellaceae</taxon>
        <taxon>Chryseobacterium group</taxon>
        <taxon>Chryseobacterium</taxon>
    </lineage>
</organism>
<evidence type="ECO:0000313" key="1">
    <source>
        <dbReference type="EMBL" id="SEH27473.1"/>
    </source>
</evidence>
<evidence type="ECO:0000313" key="2">
    <source>
        <dbReference type="Proteomes" id="UP000198561"/>
    </source>
</evidence>
<dbReference type="Proteomes" id="UP000198561">
    <property type="component" value="Unassembled WGS sequence"/>
</dbReference>
<dbReference type="AlphaFoldDB" id="A0A1H6H073"/>
<evidence type="ECO:0008006" key="3">
    <source>
        <dbReference type="Google" id="ProtNLM"/>
    </source>
</evidence>
<proteinExistence type="predicted"/>
<dbReference type="STRING" id="680127.SAMN05421593_0322"/>
<dbReference type="RefSeq" id="WP_139265673.1">
    <property type="nucleotide sequence ID" value="NZ_FNWQ01000001.1"/>
</dbReference>
<protein>
    <recommendedName>
        <fullName evidence="3">Response regulatory domain-containing protein</fullName>
    </recommendedName>
</protein>
<reference evidence="1 2" key="1">
    <citation type="submission" date="2016-10" db="EMBL/GenBank/DDBJ databases">
        <authorList>
            <person name="de Groot N.N."/>
        </authorList>
    </citation>
    <scope>NUCLEOTIDE SEQUENCE [LARGE SCALE GENOMIC DNA]</scope>
    <source>
        <strain evidence="1 2">DSM 23031</strain>
    </source>
</reference>